<evidence type="ECO:0000256" key="1">
    <source>
        <dbReference type="ARBA" id="ARBA00004613"/>
    </source>
</evidence>
<comment type="subcellular location">
    <subcellularLocation>
        <location evidence="1">Secreted</location>
    </subcellularLocation>
</comment>
<evidence type="ECO:0000256" key="4">
    <source>
        <dbReference type="SAM" id="SignalP"/>
    </source>
</evidence>
<keyword evidence="4" id="KW-0732">Signal</keyword>
<accession>A0A898IPK7</accession>
<feature type="chain" id="PRO_5032466792" evidence="4">
    <location>
        <begin position="22"/>
        <end position="78"/>
    </location>
</feature>
<evidence type="ECO:0000313" key="5">
    <source>
        <dbReference type="EMBL" id="QSI83965.1"/>
    </source>
</evidence>
<evidence type="ECO:0000256" key="2">
    <source>
        <dbReference type="ARBA" id="ARBA00022525"/>
    </source>
</evidence>
<dbReference type="SUPFAM" id="SSF57302">
    <property type="entry name" value="Snake toxin-like"/>
    <property type="match status" value="1"/>
</dbReference>
<reference evidence="5" key="1">
    <citation type="journal article" name="Toxins">
        <title>Electric Blue: Molecular Evolution of Three-Finger Toxins in the Long-Glanded Coral Snake Species Calliophis bivirgatus.</title>
        <authorList>
            <person name="Dashevsky D."/>
            <person name="Rokyta D."/>
            <person name="Frank N."/>
            <person name="Nouwens A."/>
            <person name="Fry B.G."/>
        </authorList>
    </citation>
    <scope>NUCLEOTIDE SEQUENCE</scope>
    <source>
        <tissue evidence="5">Venom gland</tissue>
    </source>
</reference>
<dbReference type="AlphaFoldDB" id="A0A898IPK7"/>
<keyword evidence="3" id="KW-1015">Disulfide bond</keyword>
<protein>
    <submittedName>
        <fullName evidence="5">Three-finger toxin</fullName>
    </submittedName>
</protein>
<dbReference type="GO" id="GO:0005576">
    <property type="term" value="C:extracellular region"/>
    <property type="evidence" value="ECO:0007669"/>
    <property type="project" value="UniProtKB-SubCell"/>
</dbReference>
<dbReference type="InterPro" id="IPR054131">
    <property type="entry name" value="Toxin_cobra-type"/>
</dbReference>
<organism evidence="5">
    <name type="scientific">Calliophis bivirgatus</name>
    <name type="common">Blue Malaysian coral snake</name>
    <name type="synonym">Maticora bivirgata</name>
    <dbReference type="NCBI Taxonomy" id="8633"/>
    <lineage>
        <taxon>Eukaryota</taxon>
        <taxon>Metazoa</taxon>
        <taxon>Chordata</taxon>
        <taxon>Craniata</taxon>
        <taxon>Vertebrata</taxon>
        <taxon>Euteleostomi</taxon>
        <taxon>Lepidosauria</taxon>
        <taxon>Squamata</taxon>
        <taxon>Bifurcata</taxon>
        <taxon>Unidentata</taxon>
        <taxon>Episquamata</taxon>
        <taxon>Toxicofera</taxon>
        <taxon>Serpentes</taxon>
        <taxon>Colubroidea</taxon>
        <taxon>Elapidae</taxon>
        <taxon>Elapinae</taxon>
        <taxon>Calliophis</taxon>
    </lineage>
</organism>
<proteinExistence type="evidence at transcript level"/>
<dbReference type="Gene3D" id="2.10.60.10">
    <property type="entry name" value="CD59"/>
    <property type="match status" value="1"/>
</dbReference>
<evidence type="ECO:0000256" key="3">
    <source>
        <dbReference type="ARBA" id="ARBA00023157"/>
    </source>
</evidence>
<dbReference type="InterPro" id="IPR003571">
    <property type="entry name" value="Snake_3FTx"/>
</dbReference>
<dbReference type="Pfam" id="PF21947">
    <property type="entry name" value="Toxin_cobra-type"/>
    <property type="match status" value="1"/>
</dbReference>
<name>A0A898IPK7_CALBG</name>
<sequence>MKTLLLTFVVVTILCLDLGYTIKCYKTPLPHFAKTCPEGKNQCYQKSYQIGKFKYVSKGCAVKCPKGYKCCKTDYCNK</sequence>
<dbReference type="InterPro" id="IPR045860">
    <property type="entry name" value="Snake_toxin-like_sf"/>
</dbReference>
<dbReference type="GO" id="GO:0090729">
    <property type="term" value="F:toxin activity"/>
    <property type="evidence" value="ECO:0007669"/>
    <property type="project" value="InterPro"/>
</dbReference>
<dbReference type="EMBL" id="MW575061">
    <property type="protein sequence ID" value="QSI83965.1"/>
    <property type="molecule type" value="mRNA"/>
</dbReference>
<dbReference type="CDD" id="cd00206">
    <property type="entry name" value="TFP_snake_toxin"/>
    <property type="match status" value="1"/>
</dbReference>
<feature type="signal peptide" evidence="4">
    <location>
        <begin position="1"/>
        <end position="21"/>
    </location>
</feature>
<keyword evidence="2" id="KW-0964">Secreted</keyword>